<feature type="transmembrane region" description="Helical" evidence="11">
    <location>
        <begin position="214"/>
        <end position="232"/>
    </location>
</feature>
<sequence length="304" mass="34592">MDKRLTFSSQRISYLSVNDYNSVWTPDIFFTNSFGGKALNLLSTNSLLRIMPDGKVLYSRRITLELSCERELAKFPLDTLTCPIIPALYGSTTDKVTLKWNNLNPVALRPNMDFRGFTLKSTKQEYCIAETSTGTYGCIKVIFEFKRNFGPYFCHLYLSTLLMVVLSRLSFWIHYSKVSIRTFYLAVLLFLGVISTIHADEMIPKSPETKASDVWNGVCFVFFLAAIIQFVLQHTGAKANLVELGDTETAKDGQEKNKNRIKFIPVVVGRLFSQNASKADMVSRIVFPILFLLFNVVYWPVVYA</sequence>
<evidence type="ECO:0000256" key="11">
    <source>
        <dbReference type="SAM" id="Phobius"/>
    </source>
</evidence>
<dbReference type="InterPro" id="IPR006202">
    <property type="entry name" value="Neur_chan_lig-bd"/>
</dbReference>
<dbReference type="SUPFAM" id="SSF90112">
    <property type="entry name" value="Neurotransmitter-gated ion-channel transmembrane pore"/>
    <property type="match status" value="1"/>
</dbReference>
<keyword evidence="13" id="KW-1185">Reference proteome</keyword>
<evidence type="ECO:0000256" key="3">
    <source>
        <dbReference type="ARBA" id="ARBA00022448"/>
    </source>
</evidence>
<evidence type="ECO:0000256" key="6">
    <source>
        <dbReference type="ARBA" id="ARBA00022729"/>
    </source>
</evidence>
<feature type="transmembrane region" description="Helical" evidence="11">
    <location>
        <begin position="281"/>
        <end position="301"/>
    </location>
</feature>
<dbReference type="InterPro" id="IPR038050">
    <property type="entry name" value="Neuro_actylchol_rec"/>
</dbReference>
<evidence type="ECO:0000256" key="5">
    <source>
        <dbReference type="ARBA" id="ARBA00022692"/>
    </source>
</evidence>
<keyword evidence="5 11" id="KW-0812">Transmembrane</keyword>
<dbReference type="Gene3D" id="2.70.170.10">
    <property type="entry name" value="Neurotransmitter-gated ion-channel ligand-binding domain"/>
    <property type="match status" value="1"/>
</dbReference>
<dbReference type="Gene3D" id="1.20.58.390">
    <property type="entry name" value="Neurotransmitter-gated ion-channel transmembrane domain"/>
    <property type="match status" value="1"/>
</dbReference>
<dbReference type="Proteomes" id="UP000694941">
    <property type="component" value="Unplaced"/>
</dbReference>
<evidence type="ECO:0000256" key="10">
    <source>
        <dbReference type="ARBA" id="ARBA00023303"/>
    </source>
</evidence>
<protein>
    <submittedName>
        <fullName evidence="14">Glutamate-gated chloride channel-like</fullName>
    </submittedName>
</protein>
<keyword evidence="6" id="KW-0732">Signal</keyword>
<evidence type="ECO:0000256" key="4">
    <source>
        <dbReference type="ARBA" id="ARBA00022475"/>
    </source>
</evidence>
<evidence type="ECO:0000256" key="9">
    <source>
        <dbReference type="ARBA" id="ARBA00023136"/>
    </source>
</evidence>
<keyword evidence="4" id="KW-1003">Cell membrane</keyword>
<dbReference type="InterPro" id="IPR006201">
    <property type="entry name" value="Neur_channel"/>
</dbReference>
<feature type="domain" description="Neurotransmitter-gated ion-channel ligand-binding" evidence="12">
    <location>
        <begin position="2"/>
        <end position="147"/>
    </location>
</feature>
<comment type="subcellular location">
    <subcellularLocation>
        <location evidence="2">Cell membrane</location>
    </subcellularLocation>
    <subcellularLocation>
        <location evidence="1">Membrane</location>
        <topology evidence="1">Multi-pass membrane protein</topology>
    </subcellularLocation>
</comment>
<reference evidence="14" key="1">
    <citation type="submission" date="2025-08" db="UniProtKB">
        <authorList>
            <consortium name="RefSeq"/>
        </authorList>
    </citation>
    <scope>IDENTIFICATION</scope>
    <source>
        <tissue evidence="14">Muscle</tissue>
    </source>
</reference>
<keyword evidence="10" id="KW-0407">Ion channel</keyword>
<gene>
    <name evidence="14" type="primary">LOC106475054</name>
</gene>
<evidence type="ECO:0000313" key="14">
    <source>
        <dbReference type="RefSeq" id="XP_022234981.1"/>
    </source>
</evidence>
<evidence type="ECO:0000256" key="7">
    <source>
        <dbReference type="ARBA" id="ARBA00022989"/>
    </source>
</evidence>
<evidence type="ECO:0000259" key="12">
    <source>
        <dbReference type="Pfam" id="PF02931"/>
    </source>
</evidence>
<dbReference type="Pfam" id="PF02931">
    <property type="entry name" value="Neur_chan_LBD"/>
    <property type="match status" value="1"/>
</dbReference>
<dbReference type="InterPro" id="IPR006028">
    <property type="entry name" value="GABAA/Glycine_rcpt"/>
</dbReference>
<dbReference type="InterPro" id="IPR036734">
    <property type="entry name" value="Neur_chan_lig-bd_sf"/>
</dbReference>
<evidence type="ECO:0000256" key="8">
    <source>
        <dbReference type="ARBA" id="ARBA00023065"/>
    </source>
</evidence>
<accession>A0ABM1RUC6</accession>
<dbReference type="SUPFAM" id="SSF63712">
    <property type="entry name" value="Nicotinic receptor ligand binding domain-like"/>
    <property type="match status" value="1"/>
</dbReference>
<evidence type="ECO:0000313" key="13">
    <source>
        <dbReference type="Proteomes" id="UP000694941"/>
    </source>
</evidence>
<evidence type="ECO:0000256" key="2">
    <source>
        <dbReference type="ARBA" id="ARBA00004236"/>
    </source>
</evidence>
<organism evidence="13 14">
    <name type="scientific">Limulus polyphemus</name>
    <name type="common">Atlantic horseshoe crab</name>
    <dbReference type="NCBI Taxonomy" id="6850"/>
    <lineage>
        <taxon>Eukaryota</taxon>
        <taxon>Metazoa</taxon>
        <taxon>Ecdysozoa</taxon>
        <taxon>Arthropoda</taxon>
        <taxon>Chelicerata</taxon>
        <taxon>Merostomata</taxon>
        <taxon>Xiphosura</taxon>
        <taxon>Limulidae</taxon>
        <taxon>Limulus</taxon>
    </lineage>
</organism>
<proteinExistence type="predicted"/>
<keyword evidence="7 11" id="KW-1133">Transmembrane helix</keyword>
<dbReference type="InterPro" id="IPR036719">
    <property type="entry name" value="Neuro-gated_channel_TM_sf"/>
</dbReference>
<dbReference type="PRINTS" id="PR00253">
    <property type="entry name" value="GABAARECEPTR"/>
</dbReference>
<feature type="transmembrane region" description="Helical" evidence="11">
    <location>
        <begin position="182"/>
        <end position="199"/>
    </location>
</feature>
<keyword evidence="9 11" id="KW-0472">Membrane</keyword>
<dbReference type="RefSeq" id="XP_022234981.1">
    <property type="nucleotide sequence ID" value="XM_022379273.1"/>
</dbReference>
<keyword evidence="3" id="KW-0813">Transport</keyword>
<feature type="transmembrane region" description="Helical" evidence="11">
    <location>
        <begin position="156"/>
        <end position="175"/>
    </location>
</feature>
<dbReference type="PANTHER" id="PTHR18945">
    <property type="entry name" value="NEUROTRANSMITTER GATED ION CHANNEL"/>
    <property type="match status" value="1"/>
</dbReference>
<keyword evidence="8" id="KW-0406">Ion transport</keyword>
<evidence type="ECO:0000256" key="1">
    <source>
        <dbReference type="ARBA" id="ARBA00004141"/>
    </source>
</evidence>
<name>A0ABM1RUC6_LIMPO</name>
<dbReference type="GeneID" id="106475054"/>